<dbReference type="AlphaFoldDB" id="A0A512HS00"/>
<dbReference type="EMBL" id="BJZQ01000001">
    <property type="protein sequence ID" value="GEO88234.1"/>
    <property type="molecule type" value="Genomic_DNA"/>
</dbReference>
<dbReference type="OrthoDB" id="9853646at2"/>
<dbReference type="InterPro" id="IPR021682">
    <property type="entry name" value="DUF2933"/>
</dbReference>
<proteinExistence type="predicted"/>
<name>A0A512HS00_9ACTN</name>
<keyword evidence="2" id="KW-1133">Transmembrane helix</keyword>
<keyword evidence="2" id="KW-0812">Transmembrane</keyword>
<organism evidence="3 4">
    <name type="scientific">Aeromicrobium flavum</name>
    <dbReference type="NCBI Taxonomy" id="416568"/>
    <lineage>
        <taxon>Bacteria</taxon>
        <taxon>Bacillati</taxon>
        <taxon>Actinomycetota</taxon>
        <taxon>Actinomycetes</taxon>
        <taxon>Propionibacteriales</taxon>
        <taxon>Nocardioidaceae</taxon>
        <taxon>Aeromicrobium</taxon>
    </lineage>
</organism>
<dbReference type="Pfam" id="PF11666">
    <property type="entry name" value="DUF2933"/>
    <property type="match status" value="1"/>
</dbReference>
<evidence type="ECO:0000256" key="2">
    <source>
        <dbReference type="SAM" id="Phobius"/>
    </source>
</evidence>
<evidence type="ECO:0000313" key="4">
    <source>
        <dbReference type="Proteomes" id="UP000321769"/>
    </source>
</evidence>
<accession>A0A512HS00</accession>
<reference evidence="3 4" key="1">
    <citation type="submission" date="2019-07" db="EMBL/GenBank/DDBJ databases">
        <title>Whole genome shotgun sequence of Aeromicrobium flavum NBRC 107625.</title>
        <authorList>
            <person name="Hosoyama A."/>
            <person name="Uohara A."/>
            <person name="Ohji S."/>
            <person name="Ichikawa N."/>
        </authorList>
    </citation>
    <scope>NUCLEOTIDE SEQUENCE [LARGE SCALE GENOMIC DNA]</scope>
    <source>
        <strain evidence="3 4">NBRC 107625</strain>
    </source>
</reference>
<evidence type="ECO:0000313" key="3">
    <source>
        <dbReference type="EMBL" id="GEO88234.1"/>
    </source>
</evidence>
<comment type="caution">
    <text evidence="3">The sequence shown here is derived from an EMBL/GenBank/DDBJ whole genome shotgun (WGS) entry which is preliminary data.</text>
</comment>
<gene>
    <name evidence="3" type="ORF">AFL01nite_05610</name>
</gene>
<sequence>MNRFNGKLVWFVAVSAAVLVGAFAMGAPPSGFVLILLLACPLMMLLFMPETHGEADEDDDSRPVEKDLQRCGPRSGH</sequence>
<dbReference type="RefSeq" id="WP_146825559.1">
    <property type="nucleotide sequence ID" value="NZ_BAAAYQ010000001.1"/>
</dbReference>
<evidence type="ECO:0008006" key="5">
    <source>
        <dbReference type="Google" id="ProtNLM"/>
    </source>
</evidence>
<feature type="region of interest" description="Disordered" evidence="1">
    <location>
        <begin position="53"/>
        <end position="77"/>
    </location>
</feature>
<keyword evidence="4" id="KW-1185">Reference proteome</keyword>
<protein>
    <recommendedName>
        <fullName evidence="5">DUF2933 domain-containing protein</fullName>
    </recommendedName>
</protein>
<feature type="transmembrane region" description="Helical" evidence="2">
    <location>
        <begin position="31"/>
        <end position="48"/>
    </location>
</feature>
<keyword evidence="2" id="KW-0472">Membrane</keyword>
<feature type="transmembrane region" description="Helical" evidence="2">
    <location>
        <begin position="7"/>
        <end position="25"/>
    </location>
</feature>
<evidence type="ECO:0000256" key="1">
    <source>
        <dbReference type="SAM" id="MobiDB-lite"/>
    </source>
</evidence>
<dbReference type="Proteomes" id="UP000321769">
    <property type="component" value="Unassembled WGS sequence"/>
</dbReference>